<name>A0ACC2UNX3_9FUNG</name>
<protein>
    <submittedName>
        <fullName evidence="1">Uncharacterized protein</fullName>
    </submittedName>
</protein>
<gene>
    <name evidence="1" type="ORF">DSO57_1021118</name>
</gene>
<dbReference type="Proteomes" id="UP001165960">
    <property type="component" value="Unassembled WGS sequence"/>
</dbReference>
<proteinExistence type="predicted"/>
<reference evidence="1" key="1">
    <citation type="submission" date="2022-04" db="EMBL/GenBank/DDBJ databases">
        <title>Genome of the entomopathogenic fungus Entomophthora muscae.</title>
        <authorList>
            <person name="Elya C."/>
            <person name="Lovett B.R."/>
            <person name="Lee E."/>
            <person name="Macias A.M."/>
            <person name="Hajek A.E."/>
            <person name="De Bivort B.L."/>
            <person name="Kasson M.T."/>
            <person name="De Fine Licht H.H."/>
            <person name="Stajich J.E."/>
        </authorList>
    </citation>
    <scope>NUCLEOTIDE SEQUENCE</scope>
    <source>
        <strain evidence="1">Berkeley</strain>
    </source>
</reference>
<organism evidence="1 2">
    <name type="scientific">Entomophthora muscae</name>
    <dbReference type="NCBI Taxonomy" id="34485"/>
    <lineage>
        <taxon>Eukaryota</taxon>
        <taxon>Fungi</taxon>
        <taxon>Fungi incertae sedis</taxon>
        <taxon>Zoopagomycota</taxon>
        <taxon>Entomophthoromycotina</taxon>
        <taxon>Entomophthoromycetes</taxon>
        <taxon>Entomophthorales</taxon>
        <taxon>Entomophthoraceae</taxon>
        <taxon>Entomophthora</taxon>
    </lineage>
</organism>
<keyword evidence="2" id="KW-1185">Reference proteome</keyword>
<accession>A0ACC2UNX3</accession>
<sequence>MTSKQMHAIVKSVLSGDTIILRGRPKNNAPPAERQISLNFISAPRLTSKKDSAQESQPFAFESREFLRRLLVGKEVGFTIHHSTPSGREYGSVVVEGKDVVELCIGEGWCTVREENRYSDEDAEMVEELKALQSKAKDEEKGIWSKDVQPANILSNFPEEPRAFLNKYKCIKLPAIIEQVRDASTFKVSLELPEAGTKTFQSALVYISGIKAPAVRKGVPGIEDLIEPYSEEAKFFVESRLLQKDIHVLLEGLSNNSLCGSIIFPAGNIAELLVANGMAKVVDWSITLVTGGPAKLRAAEKAAKEKKLRLWKNHTAKVVSAGNDASLDGVVTKIATGDIIHIQSKSTGVEKKVQFSSIRAPKLKDAKEGPYAHEAKEFLRKLLIGKSVKAKLDYVKPATEGFEERHCATVTFNSKDIGETLVSKGLAFVIRHRRDDDNRAANYDNLLVAEEEAKAANVGVHSDKEPPVYRFTDASENLAKAKQFLSFFQRTGKVNAVVEHIANASRFKLTVPSQNCKITFVLGGLRAPKVARTPQEVSEPFGEEAYNYVVSQAMQRDVTIEVEATDKTGGFIGTMWIDSKESLNCKLLENGFATVHEYSAAQSTQAAQLLAAERIAKSKNLRIWTTIKKEEAEDDAAALEKAKKAQAERVRVGISDMVDGSKFSIQIIGPELKELDRLMSELKIHHSSVSSASFSPKVGSLCSAQFSLDNQWYRAKVRKLNGTKSAEVVYLDFGNAETVPLSRLRPLPEKLSKLKPQAIEARFAYLRVPGIEEDYGPEAYDIIRDMIEGKEFEATIEARSQGIAHIVLFSDSKLSISKSINAKLVSAGYGVLLSSKRLPAALKFREQHLKALGEIQAQAKKSHLGMWEYGEVAGDDDDEL</sequence>
<evidence type="ECO:0000313" key="2">
    <source>
        <dbReference type="Proteomes" id="UP001165960"/>
    </source>
</evidence>
<comment type="caution">
    <text evidence="1">The sequence shown here is derived from an EMBL/GenBank/DDBJ whole genome shotgun (WGS) entry which is preliminary data.</text>
</comment>
<evidence type="ECO:0000313" key="1">
    <source>
        <dbReference type="EMBL" id="KAJ9088639.1"/>
    </source>
</evidence>
<dbReference type="EMBL" id="QTSX02000101">
    <property type="protein sequence ID" value="KAJ9088639.1"/>
    <property type="molecule type" value="Genomic_DNA"/>
</dbReference>